<name>A0A941W3L9_9BACT</name>
<evidence type="ECO:0000313" key="2">
    <source>
        <dbReference type="Proteomes" id="UP000722750"/>
    </source>
</evidence>
<proteinExistence type="predicted"/>
<dbReference type="EMBL" id="JAANXD010000057">
    <property type="protein sequence ID" value="MBS1258291.1"/>
    <property type="molecule type" value="Genomic_DNA"/>
</dbReference>
<evidence type="ECO:0000313" key="1">
    <source>
        <dbReference type="EMBL" id="MBS1258291.1"/>
    </source>
</evidence>
<dbReference type="AlphaFoldDB" id="A0A941W3L9"/>
<sequence>MPDFISYNVPPIYRLTMNLRNSTITKFYISVNIVDTKIADKKAVTAMVIRFLEEKYYEN</sequence>
<comment type="caution">
    <text evidence="1">The sequence shown here is derived from an EMBL/GenBank/DDBJ whole genome shotgun (WGS) entry which is preliminary data.</text>
</comment>
<dbReference type="Proteomes" id="UP000722750">
    <property type="component" value="Unassembled WGS sequence"/>
</dbReference>
<accession>A0A941W3L9</accession>
<organism evidence="1 2">
    <name type="scientific">Candidatus Scalindua arabica</name>
    <dbReference type="NCBI Taxonomy" id="1127984"/>
    <lineage>
        <taxon>Bacteria</taxon>
        <taxon>Pseudomonadati</taxon>
        <taxon>Planctomycetota</taxon>
        <taxon>Candidatus Brocadiia</taxon>
        <taxon>Candidatus Brocadiales</taxon>
        <taxon>Candidatus Scalinduaceae</taxon>
        <taxon>Candidatus Scalindua</taxon>
    </lineage>
</organism>
<gene>
    <name evidence="1" type="ORF">MAG551_01348</name>
</gene>
<reference evidence="1" key="1">
    <citation type="journal article" date="2021" name="ISME J.">
        <title>Fine-scale metabolic discontinuity in a stratified prokaryote microbiome of a Red Sea deep halocline.</title>
        <authorList>
            <person name="Michoud G."/>
            <person name="Ngugi D.K."/>
            <person name="Barozzi A."/>
            <person name="Merlino G."/>
            <person name="Calleja M.L."/>
            <person name="Delgado-Huertas A."/>
            <person name="Moran X.A.G."/>
            <person name="Daffonchio D."/>
        </authorList>
    </citation>
    <scope>NUCLEOTIDE SEQUENCE</scope>
    <source>
        <strain evidence="1">SuakinDeep_MAG55_1</strain>
    </source>
</reference>
<protein>
    <submittedName>
        <fullName evidence="1">Uncharacterized protein</fullName>
    </submittedName>
</protein>